<dbReference type="EMBL" id="VLKF01000001">
    <property type="protein sequence ID" value="TWH75018.1"/>
    <property type="molecule type" value="Genomic_DNA"/>
</dbReference>
<evidence type="ECO:0000313" key="11">
    <source>
        <dbReference type="EMBL" id="TWH75018.1"/>
    </source>
</evidence>
<sequence length="706" mass="70926">MVGTDQDEGTRGAHVVEPTRSTLGDRYELQALLATGGMGQVWRAEDTLLGRTVAIKVLRSEYTGDPLFLARFRAEAQHTAALSHPNITAVYDYGEEPAIDGSGEHLAYLVMELIDGESLAAVLARDGALPPTRVLEVLRQTASALGSAHAAGVVHRDVKPGNVLLRADGTVAITDFGIASSAGSVPLTKTGQVIGTASYLSPEQASGAHATAASDVYALGMVGYELLTGQRAFDGDNSVTIALRHLRDTPEPLPDDVPAGVRTLVERALVKDPAQRFPDGDAFAAAIDDVLAGRLLTPVERTDTQSFWLLPDAAALAGASTADGTVRRPAPAAQGRLGRVLVPVVALLAGAGLAAVVLQGVAPDATGTTEAAAQGLGATTATASPAELTLDDDDYLDRPVEAVQRQLEALGLVVQTQAVATDSVDAGLVVDVAPLGGRLERGGEVLVSYAVAPEADSSPTPRQRTTVDTVRAPVPRAPVSIAPPATTPAPSPTPQPAPTTEPDETSVAPDPTDGSESSAPVIDPGGSGTPTSPGGGAAPTTGTGSTAPVTGSGQGSGNGQGNGTGQGNGSGSGRGTAGARAARPADLPAQAAGVRRAVRCSSRHPVAAARATRPGVGSGPPSRTPTAPAATAASSSRSPPERTAATASTAASTTATRAGCPAPATGPQDSPSAATASTAAAASQPLVTAGGRAPARRRRRRRPARR</sequence>
<feature type="compositionally biased region" description="Pro residues" evidence="9">
    <location>
        <begin position="485"/>
        <end position="499"/>
    </location>
</feature>
<dbReference type="Gene3D" id="1.10.510.10">
    <property type="entry name" value="Transferase(Phosphotransferase) domain 1"/>
    <property type="match status" value="1"/>
</dbReference>
<dbReference type="GO" id="GO:0004674">
    <property type="term" value="F:protein serine/threonine kinase activity"/>
    <property type="evidence" value="ECO:0007669"/>
    <property type="project" value="UniProtKB-KW"/>
</dbReference>
<comment type="catalytic activity">
    <reaction evidence="7">
        <text>L-threonyl-[protein] + ATP = O-phospho-L-threonyl-[protein] + ADP + H(+)</text>
        <dbReference type="Rhea" id="RHEA:46608"/>
        <dbReference type="Rhea" id="RHEA-COMP:11060"/>
        <dbReference type="Rhea" id="RHEA-COMP:11605"/>
        <dbReference type="ChEBI" id="CHEBI:15378"/>
        <dbReference type="ChEBI" id="CHEBI:30013"/>
        <dbReference type="ChEBI" id="CHEBI:30616"/>
        <dbReference type="ChEBI" id="CHEBI:61977"/>
        <dbReference type="ChEBI" id="CHEBI:456216"/>
        <dbReference type="EC" id="2.7.11.1"/>
    </reaction>
</comment>
<dbReference type="CDD" id="cd14014">
    <property type="entry name" value="STKc_PknB_like"/>
    <property type="match status" value="1"/>
</dbReference>
<dbReference type="PANTHER" id="PTHR43289:SF6">
    <property type="entry name" value="SERINE_THREONINE-PROTEIN KINASE NEKL-3"/>
    <property type="match status" value="1"/>
</dbReference>
<reference evidence="11 12" key="1">
    <citation type="submission" date="2019-07" db="EMBL/GenBank/DDBJ databases">
        <title>R&amp;d 2014.</title>
        <authorList>
            <person name="Klenk H.-P."/>
        </authorList>
    </citation>
    <scope>NUCLEOTIDE SEQUENCE [LARGE SCALE GENOMIC DNA]</scope>
    <source>
        <strain evidence="11 12">DSM 45764</strain>
    </source>
</reference>
<keyword evidence="12" id="KW-1185">Reference proteome</keyword>
<dbReference type="SMART" id="SM00220">
    <property type="entry name" value="S_TKc"/>
    <property type="match status" value="1"/>
</dbReference>
<organism evidence="11 12">
    <name type="scientific">Modestobacter roseus</name>
    <dbReference type="NCBI Taxonomy" id="1181884"/>
    <lineage>
        <taxon>Bacteria</taxon>
        <taxon>Bacillati</taxon>
        <taxon>Actinomycetota</taxon>
        <taxon>Actinomycetes</taxon>
        <taxon>Geodermatophilales</taxon>
        <taxon>Geodermatophilaceae</taxon>
        <taxon>Modestobacter</taxon>
    </lineage>
</organism>
<gene>
    <name evidence="11" type="ORF">JD78_03568</name>
</gene>
<dbReference type="InterPro" id="IPR008271">
    <property type="entry name" value="Ser/Thr_kinase_AS"/>
</dbReference>
<proteinExistence type="predicted"/>
<feature type="compositionally biased region" description="Gly residues" evidence="9">
    <location>
        <begin position="552"/>
        <end position="576"/>
    </location>
</feature>
<feature type="compositionally biased region" description="Gly residues" evidence="9">
    <location>
        <begin position="525"/>
        <end position="537"/>
    </location>
</feature>
<feature type="compositionally biased region" description="Low complexity" evidence="9">
    <location>
        <begin position="538"/>
        <end position="551"/>
    </location>
</feature>
<dbReference type="PANTHER" id="PTHR43289">
    <property type="entry name" value="MITOGEN-ACTIVATED PROTEIN KINASE KINASE KINASE 20-RELATED"/>
    <property type="match status" value="1"/>
</dbReference>
<evidence type="ECO:0000259" key="10">
    <source>
        <dbReference type="PROSITE" id="PS50011"/>
    </source>
</evidence>
<evidence type="ECO:0000313" key="12">
    <source>
        <dbReference type="Proteomes" id="UP000321490"/>
    </source>
</evidence>
<dbReference type="Gene3D" id="3.30.200.20">
    <property type="entry name" value="Phosphorylase Kinase, domain 1"/>
    <property type="match status" value="1"/>
</dbReference>
<dbReference type="Pfam" id="PF00069">
    <property type="entry name" value="Pkinase"/>
    <property type="match status" value="1"/>
</dbReference>
<evidence type="ECO:0000256" key="1">
    <source>
        <dbReference type="ARBA" id="ARBA00012513"/>
    </source>
</evidence>
<evidence type="ECO:0000256" key="2">
    <source>
        <dbReference type="ARBA" id="ARBA00022527"/>
    </source>
</evidence>
<keyword evidence="2" id="KW-0723">Serine/threonine-protein kinase</keyword>
<dbReference type="FunFam" id="1.10.510.10:FF:000021">
    <property type="entry name" value="Serine/threonine protein kinase"/>
    <property type="match status" value="1"/>
</dbReference>
<dbReference type="AlphaFoldDB" id="A0A562IVN4"/>
<feature type="compositionally biased region" description="Basic residues" evidence="9">
    <location>
        <begin position="694"/>
        <end position="706"/>
    </location>
</feature>
<dbReference type="GO" id="GO:0005524">
    <property type="term" value="F:ATP binding"/>
    <property type="evidence" value="ECO:0007669"/>
    <property type="project" value="UniProtKB-KW"/>
</dbReference>
<dbReference type="Proteomes" id="UP000321490">
    <property type="component" value="Unassembled WGS sequence"/>
</dbReference>
<feature type="region of interest" description="Disordered" evidence="9">
    <location>
        <begin position="454"/>
        <end position="706"/>
    </location>
</feature>
<accession>A0A562IVN4</accession>
<feature type="domain" description="Protein kinase" evidence="10">
    <location>
        <begin position="27"/>
        <end position="291"/>
    </location>
</feature>
<dbReference type="SUPFAM" id="SSF56112">
    <property type="entry name" value="Protein kinase-like (PK-like)"/>
    <property type="match status" value="1"/>
</dbReference>
<keyword evidence="5 11" id="KW-0418">Kinase</keyword>
<dbReference type="GO" id="GO:0045717">
    <property type="term" value="P:negative regulation of fatty acid biosynthetic process"/>
    <property type="evidence" value="ECO:0007669"/>
    <property type="project" value="UniProtKB-ARBA"/>
</dbReference>
<evidence type="ECO:0000256" key="5">
    <source>
        <dbReference type="ARBA" id="ARBA00022777"/>
    </source>
</evidence>
<feature type="compositionally biased region" description="Low complexity" evidence="9">
    <location>
        <begin position="620"/>
        <end position="658"/>
    </location>
</feature>
<dbReference type="InterPro" id="IPR000719">
    <property type="entry name" value="Prot_kinase_dom"/>
</dbReference>
<dbReference type="InterPro" id="IPR011009">
    <property type="entry name" value="Kinase-like_dom_sf"/>
</dbReference>
<keyword evidence="4" id="KW-0547">Nucleotide-binding</keyword>
<keyword evidence="3" id="KW-0808">Transferase</keyword>
<dbReference type="PROSITE" id="PS00108">
    <property type="entry name" value="PROTEIN_KINASE_ST"/>
    <property type="match status" value="1"/>
</dbReference>
<dbReference type="PROSITE" id="PS50011">
    <property type="entry name" value="PROTEIN_KINASE_DOM"/>
    <property type="match status" value="1"/>
</dbReference>
<feature type="compositionally biased region" description="Low complexity" evidence="9">
    <location>
        <begin position="672"/>
        <end position="693"/>
    </location>
</feature>
<feature type="compositionally biased region" description="Polar residues" evidence="9">
    <location>
        <begin position="457"/>
        <end position="468"/>
    </location>
</feature>
<evidence type="ECO:0000256" key="3">
    <source>
        <dbReference type="ARBA" id="ARBA00022679"/>
    </source>
</evidence>
<name>A0A562IVN4_9ACTN</name>
<evidence type="ECO:0000256" key="9">
    <source>
        <dbReference type="SAM" id="MobiDB-lite"/>
    </source>
</evidence>
<dbReference type="FunFam" id="3.30.200.20:FF:000035">
    <property type="entry name" value="Serine/threonine protein kinase Stk1"/>
    <property type="match status" value="1"/>
</dbReference>
<evidence type="ECO:0000256" key="4">
    <source>
        <dbReference type="ARBA" id="ARBA00022741"/>
    </source>
</evidence>
<evidence type="ECO:0000256" key="7">
    <source>
        <dbReference type="ARBA" id="ARBA00047899"/>
    </source>
</evidence>
<comment type="catalytic activity">
    <reaction evidence="8">
        <text>L-seryl-[protein] + ATP = O-phospho-L-seryl-[protein] + ADP + H(+)</text>
        <dbReference type="Rhea" id="RHEA:17989"/>
        <dbReference type="Rhea" id="RHEA-COMP:9863"/>
        <dbReference type="Rhea" id="RHEA-COMP:11604"/>
        <dbReference type="ChEBI" id="CHEBI:15378"/>
        <dbReference type="ChEBI" id="CHEBI:29999"/>
        <dbReference type="ChEBI" id="CHEBI:30616"/>
        <dbReference type="ChEBI" id="CHEBI:83421"/>
        <dbReference type="ChEBI" id="CHEBI:456216"/>
        <dbReference type="EC" id="2.7.11.1"/>
    </reaction>
</comment>
<comment type="caution">
    <text evidence="11">The sequence shown here is derived from an EMBL/GenBank/DDBJ whole genome shotgun (WGS) entry which is preliminary data.</text>
</comment>
<evidence type="ECO:0000256" key="8">
    <source>
        <dbReference type="ARBA" id="ARBA00048679"/>
    </source>
</evidence>
<evidence type="ECO:0000256" key="6">
    <source>
        <dbReference type="ARBA" id="ARBA00022840"/>
    </source>
</evidence>
<dbReference type="EC" id="2.7.11.1" evidence="1"/>
<keyword evidence="6" id="KW-0067">ATP-binding</keyword>
<protein>
    <recommendedName>
        <fullName evidence="1">non-specific serine/threonine protein kinase</fullName>
        <ecNumber evidence="1">2.7.11.1</ecNumber>
    </recommendedName>
</protein>